<organism evidence="2 3">
    <name type="scientific">Phytophthora infestans</name>
    <name type="common">Potato late blight agent</name>
    <name type="synonym">Botrytis infestans</name>
    <dbReference type="NCBI Taxonomy" id="4787"/>
    <lineage>
        <taxon>Eukaryota</taxon>
        <taxon>Sar</taxon>
        <taxon>Stramenopiles</taxon>
        <taxon>Oomycota</taxon>
        <taxon>Peronosporomycetes</taxon>
        <taxon>Peronosporales</taxon>
        <taxon>Peronosporaceae</taxon>
        <taxon>Phytophthora</taxon>
    </lineage>
</organism>
<accession>A0A833RYC6</accession>
<feature type="compositionally biased region" description="Polar residues" evidence="1">
    <location>
        <begin position="124"/>
        <end position="133"/>
    </location>
</feature>
<dbReference type="EMBL" id="WSZM01001028">
    <property type="protein sequence ID" value="KAF4028546.1"/>
    <property type="molecule type" value="Genomic_DNA"/>
</dbReference>
<evidence type="ECO:0000313" key="2">
    <source>
        <dbReference type="EMBL" id="KAF4028546.1"/>
    </source>
</evidence>
<gene>
    <name evidence="2" type="ORF">GN244_ATG19776</name>
</gene>
<proteinExistence type="predicted"/>
<name>A0A833RYC6_PHYIN</name>
<feature type="compositionally biased region" description="Basic residues" evidence="1">
    <location>
        <begin position="1"/>
        <end position="10"/>
    </location>
</feature>
<comment type="caution">
    <text evidence="2">The sequence shown here is derived from an EMBL/GenBank/DDBJ whole genome shotgun (WGS) entry which is preliminary data.</text>
</comment>
<reference evidence="2" key="1">
    <citation type="submission" date="2020-04" db="EMBL/GenBank/DDBJ databases">
        <title>Hybrid Assembly of Korean Phytophthora infestans isolates.</title>
        <authorList>
            <person name="Prokchorchik M."/>
            <person name="Lee Y."/>
            <person name="Seo J."/>
            <person name="Cho J.-H."/>
            <person name="Park Y.-E."/>
            <person name="Jang D.-C."/>
            <person name="Im J.-S."/>
            <person name="Choi J.-G."/>
            <person name="Park H.-J."/>
            <person name="Lee G.-B."/>
            <person name="Lee Y.-G."/>
            <person name="Hong S.-Y."/>
            <person name="Cho K."/>
            <person name="Sohn K.H."/>
        </authorList>
    </citation>
    <scope>NUCLEOTIDE SEQUENCE</scope>
    <source>
        <strain evidence="2">KR_1_A1</strain>
    </source>
</reference>
<feature type="region of interest" description="Disordered" evidence="1">
    <location>
        <begin position="1"/>
        <end position="138"/>
    </location>
</feature>
<evidence type="ECO:0000313" key="3">
    <source>
        <dbReference type="Proteomes" id="UP000602510"/>
    </source>
</evidence>
<keyword evidence="3" id="KW-1185">Reference proteome</keyword>
<sequence>MRRWTRRKARQPSNGSATLTPEQQLMARFKLHKQHRQDKERRLQQTRLAAASRASRNAAAASGALKSSSSKQRKPKVDLSRVDHNNRPHRWKSAEELLREQERRAQQHQLTAPAPVRPFPGRVRNQNLDDSPSQNLGTNEEETTLLEEDILQLDQSQFPLHIFDSDEFEAHTPQEWLERERVGASPYFFQGEWRWRSCAILGYDESRTQYLVQFQGSDRQKYVKRINLRFESESIITFERRVAAARERRDQVKAMLRFDDF</sequence>
<feature type="compositionally biased region" description="Polar residues" evidence="1">
    <location>
        <begin position="11"/>
        <end position="23"/>
    </location>
</feature>
<protein>
    <submittedName>
        <fullName evidence="2">Uncharacterized protein</fullName>
    </submittedName>
</protein>
<evidence type="ECO:0000256" key="1">
    <source>
        <dbReference type="SAM" id="MobiDB-lite"/>
    </source>
</evidence>
<dbReference type="Proteomes" id="UP000602510">
    <property type="component" value="Unassembled WGS sequence"/>
</dbReference>
<feature type="compositionally biased region" description="Basic and acidic residues" evidence="1">
    <location>
        <begin position="75"/>
        <end position="105"/>
    </location>
</feature>
<feature type="compositionally biased region" description="Low complexity" evidence="1">
    <location>
        <begin position="45"/>
        <end position="70"/>
    </location>
</feature>
<dbReference type="AlphaFoldDB" id="A0A833RYC6"/>